<keyword evidence="3" id="KW-0547">Nucleotide-binding</keyword>
<proteinExistence type="inferred from homology"/>
<dbReference type="EMBL" id="DRWN01000022">
    <property type="protein sequence ID" value="HHK68033.1"/>
    <property type="molecule type" value="Genomic_DNA"/>
</dbReference>
<dbReference type="Pfam" id="PF00005">
    <property type="entry name" value="ABC_tran"/>
    <property type="match status" value="1"/>
</dbReference>
<dbReference type="Gene3D" id="3.40.50.300">
    <property type="entry name" value="P-loop containing nucleotide triphosphate hydrolases"/>
    <property type="match status" value="1"/>
</dbReference>
<comment type="similarity">
    <text evidence="1">Belongs to the ABC transporter superfamily.</text>
</comment>
<dbReference type="SUPFAM" id="SSF52540">
    <property type="entry name" value="P-loop containing nucleoside triphosphate hydrolases"/>
    <property type="match status" value="1"/>
</dbReference>
<keyword evidence="4 7" id="KW-0067">ATP-binding</keyword>
<dbReference type="PROSITE" id="PS50893">
    <property type="entry name" value="ABC_TRANSPORTER_2"/>
    <property type="match status" value="1"/>
</dbReference>
<keyword evidence="2" id="KW-0813">Transport</keyword>
<name>A0A7C5QQP1_CALS0</name>
<evidence type="ECO:0000259" key="6">
    <source>
        <dbReference type="PROSITE" id="PS50893"/>
    </source>
</evidence>
<feature type="domain" description="ABC transporter" evidence="6">
    <location>
        <begin position="2"/>
        <end position="236"/>
    </location>
</feature>
<dbReference type="GO" id="GO:0015807">
    <property type="term" value="P:L-amino acid transport"/>
    <property type="evidence" value="ECO:0007669"/>
    <property type="project" value="TreeGrafter"/>
</dbReference>
<sequence>MLKVSELIASYMKGVVVLERVSMEARRGEITVVIGPNGAGKSTLLKAIYGFIKPTSGTIFFDGREITGGKPHKLLRMGMAYLTQEREVFPEMSVEENLKLGAWLFKNDRKRVAAALESVYQHYPFLLKRRSQKAGSLSGGEQRMLELGRLLMVEPKLILLDEPTAGLAPKVAREIYSEISRLKERGLTILLVDQNIKAAVQLADYIYVLEMGRVATSGSKEELSVKVPELVKSWLTQTSG</sequence>
<protein>
    <submittedName>
        <fullName evidence="7">ABC transporter ATP-binding protein</fullName>
    </submittedName>
</protein>
<reference evidence="7" key="1">
    <citation type="journal article" date="2020" name="mSystems">
        <title>Genome- and Community-Level Interaction Insights into Carbon Utilization and Element Cycling Functions of Hydrothermarchaeota in Hydrothermal Sediment.</title>
        <authorList>
            <person name="Zhou Z."/>
            <person name="Liu Y."/>
            <person name="Xu W."/>
            <person name="Pan J."/>
            <person name="Luo Z.H."/>
            <person name="Li M."/>
        </authorList>
    </citation>
    <scope>NUCLEOTIDE SEQUENCE [LARGE SCALE GENOMIC DNA]</scope>
    <source>
        <strain evidence="7">SpSt-1056</strain>
    </source>
</reference>
<dbReference type="InterPro" id="IPR003439">
    <property type="entry name" value="ABC_transporter-like_ATP-bd"/>
</dbReference>
<dbReference type="CDD" id="cd03224">
    <property type="entry name" value="ABC_TM1139_LivF_branched"/>
    <property type="match status" value="1"/>
</dbReference>
<evidence type="ECO:0000256" key="4">
    <source>
        <dbReference type="ARBA" id="ARBA00022840"/>
    </source>
</evidence>
<evidence type="ECO:0000256" key="3">
    <source>
        <dbReference type="ARBA" id="ARBA00022741"/>
    </source>
</evidence>
<dbReference type="PROSITE" id="PS00211">
    <property type="entry name" value="ABC_TRANSPORTER_1"/>
    <property type="match status" value="1"/>
</dbReference>
<dbReference type="InterPro" id="IPR052156">
    <property type="entry name" value="BCAA_Transport_ATP-bd_LivF"/>
</dbReference>
<evidence type="ECO:0000256" key="2">
    <source>
        <dbReference type="ARBA" id="ARBA00022448"/>
    </source>
</evidence>
<accession>A0A7C5QQP1</accession>
<comment type="caution">
    <text evidence="7">The sequence shown here is derived from an EMBL/GenBank/DDBJ whole genome shotgun (WGS) entry which is preliminary data.</text>
</comment>
<dbReference type="AlphaFoldDB" id="A0A7C5QQP1"/>
<dbReference type="GO" id="GO:0016887">
    <property type="term" value="F:ATP hydrolysis activity"/>
    <property type="evidence" value="ECO:0007669"/>
    <property type="project" value="InterPro"/>
</dbReference>
<organism evidence="7">
    <name type="scientific">Caldiarchaeum subterraneum</name>
    <dbReference type="NCBI Taxonomy" id="311458"/>
    <lineage>
        <taxon>Archaea</taxon>
        <taxon>Nitrososphaerota</taxon>
        <taxon>Candidatus Caldarchaeales</taxon>
        <taxon>Candidatus Caldarchaeaceae</taxon>
        <taxon>Candidatus Caldarchaeum</taxon>
    </lineage>
</organism>
<gene>
    <name evidence="7" type="ORF">ENM11_02610</name>
</gene>
<dbReference type="InterPro" id="IPR003593">
    <property type="entry name" value="AAA+_ATPase"/>
</dbReference>
<evidence type="ECO:0000256" key="1">
    <source>
        <dbReference type="ARBA" id="ARBA00005417"/>
    </source>
</evidence>
<dbReference type="PANTHER" id="PTHR43820:SF4">
    <property type="entry name" value="HIGH-AFFINITY BRANCHED-CHAIN AMINO ACID TRANSPORT ATP-BINDING PROTEIN LIVF"/>
    <property type="match status" value="1"/>
</dbReference>
<dbReference type="GO" id="GO:0015658">
    <property type="term" value="F:branched-chain amino acid transmembrane transporter activity"/>
    <property type="evidence" value="ECO:0007669"/>
    <property type="project" value="TreeGrafter"/>
</dbReference>
<evidence type="ECO:0000256" key="5">
    <source>
        <dbReference type="ARBA" id="ARBA00022970"/>
    </source>
</evidence>
<keyword evidence="5" id="KW-0029">Amino-acid transport</keyword>
<dbReference type="PANTHER" id="PTHR43820">
    <property type="entry name" value="HIGH-AFFINITY BRANCHED-CHAIN AMINO ACID TRANSPORT ATP-BINDING PROTEIN LIVF"/>
    <property type="match status" value="1"/>
</dbReference>
<dbReference type="GO" id="GO:0005524">
    <property type="term" value="F:ATP binding"/>
    <property type="evidence" value="ECO:0007669"/>
    <property type="project" value="UniProtKB-KW"/>
</dbReference>
<dbReference type="SMART" id="SM00382">
    <property type="entry name" value="AAA"/>
    <property type="match status" value="1"/>
</dbReference>
<dbReference type="InterPro" id="IPR027417">
    <property type="entry name" value="P-loop_NTPase"/>
</dbReference>
<evidence type="ECO:0000313" key="7">
    <source>
        <dbReference type="EMBL" id="HHK68033.1"/>
    </source>
</evidence>
<dbReference type="InterPro" id="IPR017871">
    <property type="entry name" value="ABC_transporter-like_CS"/>
</dbReference>